<name>A0A1X6P1R1_PORUM</name>
<evidence type="ECO:0000313" key="2">
    <source>
        <dbReference type="Proteomes" id="UP000218209"/>
    </source>
</evidence>
<proteinExistence type="predicted"/>
<gene>
    <name evidence="1" type="ORF">BU14_0272s0023</name>
</gene>
<keyword evidence="2" id="KW-1185">Reference proteome</keyword>
<dbReference type="Proteomes" id="UP000218209">
    <property type="component" value="Unassembled WGS sequence"/>
</dbReference>
<dbReference type="EMBL" id="KV918934">
    <property type="protein sequence ID" value="OSX74705.1"/>
    <property type="molecule type" value="Genomic_DNA"/>
</dbReference>
<protein>
    <recommendedName>
        <fullName evidence="3">SRCR domain-containing protein</fullName>
    </recommendedName>
</protein>
<dbReference type="GO" id="GO:0016641">
    <property type="term" value="F:oxidoreductase activity, acting on the CH-NH2 group of donors, oxygen as acceptor"/>
    <property type="evidence" value="ECO:0007669"/>
    <property type="project" value="InterPro"/>
</dbReference>
<evidence type="ECO:0008006" key="3">
    <source>
        <dbReference type="Google" id="ProtNLM"/>
    </source>
</evidence>
<sequence>MGITAGCADIYSNALTCQWIDVTGLDLTRRYKLKVTVNPGNRLGEENFSNNVAVVDVDFSRVARSGSYNLRAPAAMIYSNAFPVCKAWVDVDDALYPNAPINRVAFSLNPFEQLFNALFPDQAVPTTVATAPPTTALPPPAPVPAPAVPTRTECTFFFFCRQVPVGAVAPTAPPTAPPASTAPVPAPTTAAPAVPTRTECRFFFFCRDVPVVAPPSPTTVPVTAVPMTTSPAPTATAAPTCRFFGFFCG</sequence>
<organism evidence="1 2">
    <name type="scientific">Porphyra umbilicalis</name>
    <name type="common">Purple laver</name>
    <name type="synonym">Red alga</name>
    <dbReference type="NCBI Taxonomy" id="2786"/>
    <lineage>
        <taxon>Eukaryota</taxon>
        <taxon>Rhodophyta</taxon>
        <taxon>Bangiophyceae</taxon>
        <taxon>Bangiales</taxon>
        <taxon>Bangiaceae</taxon>
        <taxon>Porphyra</taxon>
    </lineage>
</organism>
<evidence type="ECO:0000313" key="1">
    <source>
        <dbReference type="EMBL" id="OSX74705.1"/>
    </source>
</evidence>
<dbReference type="OrthoDB" id="547291at2759"/>
<dbReference type="InterPro" id="IPR001695">
    <property type="entry name" value="Lysyl_oxidase"/>
</dbReference>
<accession>A0A1X6P1R1</accession>
<dbReference type="Pfam" id="PF01186">
    <property type="entry name" value="Lysyl_oxidase"/>
    <property type="match status" value="1"/>
</dbReference>
<dbReference type="GO" id="GO:0005507">
    <property type="term" value="F:copper ion binding"/>
    <property type="evidence" value="ECO:0007669"/>
    <property type="project" value="InterPro"/>
</dbReference>
<reference evidence="1 2" key="1">
    <citation type="submission" date="2017-03" db="EMBL/GenBank/DDBJ databases">
        <title>WGS assembly of Porphyra umbilicalis.</title>
        <authorList>
            <person name="Brawley S.H."/>
            <person name="Blouin N.A."/>
            <person name="Ficko-Blean E."/>
            <person name="Wheeler G.L."/>
            <person name="Lohr M."/>
            <person name="Goodson H.V."/>
            <person name="Jenkins J.W."/>
            <person name="Blaby-Haas C.E."/>
            <person name="Helliwell K.E."/>
            <person name="Chan C."/>
            <person name="Marriage T."/>
            <person name="Bhattacharya D."/>
            <person name="Klein A.S."/>
            <person name="Badis Y."/>
            <person name="Brodie J."/>
            <person name="Cao Y."/>
            <person name="Collen J."/>
            <person name="Dittami S.M."/>
            <person name="Gachon C.M."/>
            <person name="Green B.R."/>
            <person name="Karpowicz S."/>
            <person name="Kim J.W."/>
            <person name="Kudahl U."/>
            <person name="Lin S."/>
            <person name="Michel G."/>
            <person name="Mittag M."/>
            <person name="Olson B.J."/>
            <person name="Pangilinan J."/>
            <person name="Peng Y."/>
            <person name="Qiu H."/>
            <person name="Shu S."/>
            <person name="Singer J.T."/>
            <person name="Smith A.G."/>
            <person name="Sprecher B.N."/>
            <person name="Wagner V."/>
            <person name="Wang W."/>
            <person name="Wang Z.-Y."/>
            <person name="Yan J."/>
            <person name="Yarish C."/>
            <person name="Zoeuner-Riek S."/>
            <person name="Zhuang Y."/>
            <person name="Zou Y."/>
            <person name="Lindquist E.A."/>
            <person name="Grimwood J."/>
            <person name="Barry K."/>
            <person name="Rokhsar D.S."/>
            <person name="Schmutz J."/>
            <person name="Stiller J.W."/>
            <person name="Grossman A.R."/>
            <person name="Prochnik S.E."/>
        </authorList>
    </citation>
    <scope>NUCLEOTIDE SEQUENCE [LARGE SCALE GENOMIC DNA]</scope>
    <source>
        <strain evidence="1">4086291</strain>
    </source>
</reference>
<dbReference type="AlphaFoldDB" id="A0A1X6P1R1"/>